<comment type="function">
    <text evidence="8 10">Plays an essential role in the initiation and regulation of chromosomal replication. ATP-DnaA binds to the origin of replication (oriC) to initiate formation of the DNA replication initiation complex once per cell cycle. Binds the DnaA box (a 9 base pair repeat at the origin) and separates the double-stranded (ds)DNA. Forms a right-handed helical filament on oriC DNA; dsDNA binds to the exterior of the filament while single-stranded (ss)DNA is stabiized in the filament's interior. The ATP-DnaA-oriC complex binds and stabilizes one strand of the AT-rich DNA unwinding element (DUE), permitting loading of DNA polymerase. After initiation quickly degrades to an ADP-DnaA complex that is not apt for DNA replication. Binds acidic phospholipids.</text>
</comment>
<dbReference type="GO" id="GO:0005524">
    <property type="term" value="F:ATP binding"/>
    <property type="evidence" value="ECO:0007669"/>
    <property type="project" value="UniProtKB-UniRule"/>
</dbReference>
<reference evidence="14 15" key="1">
    <citation type="submission" date="2017-09" db="EMBL/GenBank/DDBJ databases">
        <title>Depth-based differentiation of microbial function through sediment-hosted aquifers and enrichment of novel symbionts in the deep terrestrial subsurface.</title>
        <authorList>
            <person name="Probst A.J."/>
            <person name="Ladd B."/>
            <person name="Jarett J.K."/>
            <person name="Geller-Mcgrath D.E."/>
            <person name="Sieber C.M."/>
            <person name="Emerson J.B."/>
            <person name="Anantharaman K."/>
            <person name="Thomas B.C."/>
            <person name="Malmstrom R."/>
            <person name="Stieglmeier M."/>
            <person name="Klingl A."/>
            <person name="Woyke T."/>
            <person name="Ryan C.M."/>
            <person name="Banfield J.F."/>
        </authorList>
    </citation>
    <scope>NUCLEOTIDE SEQUENCE [LARGE SCALE GENOMIC DNA]</scope>
    <source>
        <strain evidence="14">CG23_combo_of_CG06-09_8_20_14_all_37_87_8</strain>
    </source>
</reference>
<dbReference type="Gene3D" id="3.30.300.180">
    <property type="match status" value="1"/>
</dbReference>
<name>A0A2G9ZGD5_9BACT</name>
<evidence type="ECO:0000259" key="13">
    <source>
        <dbReference type="SMART" id="SM00760"/>
    </source>
</evidence>
<dbReference type="NCBIfam" id="TIGR00362">
    <property type="entry name" value="DnaA"/>
    <property type="match status" value="1"/>
</dbReference>
<dbReference type="PRINTS" id="PR00051">
    <property type="entry name" value="DNAA"/>
</dbReference>
<dbReference type="GO" id="GO:0005886">
    <property type="term" value="C:plasma membrane"/>
    <property type="evidence" value="ECO:0007669"/>
    <property type="project" value="TreeGrafter"/>
</dbReference>
<feature type="binding site" evidence="8">
    <location>
        <position position="160"/>
    </location>
    <ligand>
        <name>ATP</name>
        <dbReference type="ChEBI" id="CHEBI:30616"/>
    </ligand>
</feature>
<feature type="region of interest" description="Domain IV, binds dsDNA" evidence="8">
    <location>
        <begin position="331"/>
        <end position="455"/>
    </location>
</feature>
<dbReference type="GO" id="GO:0008289">
    <property type="term" value="F:lipid binding"/>
    <property type="evidence" value="ECO:0007669"/>
    <property type="project" value="UniProtKB-KW"/>
</dbReference>
<evidence type="ECO:0000256" key="3">
    <source>
        <dbReference type="ARBA" id="ARBA00022705"/>
    </source>
</evidence>
<dbReference type="PANTHER" id="PTHR30050">
    <property type="entry name" value="CHROMOSOMAL REPLICATION INITIATOR PROTEIN DNAA"/>
    <property type="match status" value="1"/>
</dbReference>
<dbReference type="Proteomes" id="UP000230447">
    <property type="component" value="Unassembled WGS sequence"/>
</dbReference>
<evidence type="ECO:0000256" key="8">
    <source>
        <dbReference type="HAMAP-Rule" id="MF_00377"/>
    </source>
</evidence>
<feature type="domain" description="AAA+ ATPase" evidence="12">
    <location>
        <begin position="147"/>
        <end position="279"/>
    </location>
</feature>
<dbReference type="AlphaFoldDB" id="A0A2G9ZGD5"/>
<comment type="subunit">
    <text evidence="8">Oligomerizes as a right-handed, spiral filament on DNA at oriC.</text>
</comment>
<evidence type="ECO:0000256" key="1">
    <source>
        <dbReference type="ARBA" id="ARBA00006583"/>
    </source>
</evidence>
<dbReference type="Gene3D" id="1.10.1750.10">
    <property type="match status" value="1"/>
</dbReference>
<evidence type="ECO:0000256" key="7">
    <source>
        <dbReference type="ARBA" id="ARBA00023125"/>
    </source>
</evidence>
<dbReference type="CDD" id="cd00009">
    <property type="entry name" value="AAA"/>
    <property type="match status" value="1"/>
</dbReference>
<dbReference type="SUPFAM" id="SSF52540">
    <property type="entry name" value="P-loop containing nucleoside triphosphate hydrolases"/>
    <property type="match status" value="1"/>
</dbReference>
<evidence type="ECO:0000256" key="4">
    <source>
        <dbReference type="ARBA" id="ARBA00022741"/>
    </source>
</evidence>
<dbReference type="EMBL" id="PCSB01000080">
    <property type="protein sequence ID" value="PIP31398.1"/>
    <property type="molecule type" value="Genomic_DNA"/>
</dbReference>
<evidence type="ECO:0000256" key="11">
    <source>
        <dbReference type="RuleBase" id="RU004227"/>
    </source>
</evidence>
<sequence>MQNEELWQSVLGQVQFAVSKANFATWFRNTKIVSSENGEVVISVPNAFSKEWLSNKYNSLILKILRTSDNNIRLINFTVDSPALQQKQNKPQKIKEDPSDQLQFQEFKVNQETNLNPSYLFDNFVVGSFNELAHAATWATSESPGTVYNPLFIYGGVGLGKTHLLQAAGNRAISLFPEKKITYIAAERFISKIVEAIRNQEIESLKKKFSQVDILIIDDVQFFAGKDKTQEEFFHIYNNLYQNGKQIILSSDRPPSAIPAITERLRSRFEGGMIADIGTPDFETRLAILKSKCEQKNITLANDVLDYIANNIQKNIRELEGSLNRLLVYQKINQKMPDIEQTKKLLQGLTSSQRKSTSPKRILQVVANFYDLKQDDLLTLTRRKEIVRPRQIAMYLLRTELNESFPSIGRKFQGKDHTTAMYACTKISQRIEEDNALSIDVNLIKQRIYSEPENS</sequence>
<protein>
    <recommendedName>
        <fullName evidence="8 9">Chromosomal replication initiator protein DnaA</fullName>
    </recommendedName>
</protein>
<comment type="caution">
    <text evidence="14">The sequence shown here is derived from an EMBL/GenBank/DDBJ whole genome shotgun (WGS) entry which is preliminary data.</text>
</comment>
<feature type="domain" description="Chromosomal replication initiator DnaA C-terminal" evidence="13">
    <location>
        <begin position="358"/>
        <end position="427"/>
    </location>
</feature>
<evidence type="ECO:0000256" key="5">
    <source>
        <dbReference type="ARBA" id="ARBA00022840"/>
    </source>
</evidence>
<evidence type="ECO:0000259" key="12">
    <source>
        <dbReference type="SMART" id="SM00382"/>
    </source>
</evidence>
<dbReference type="CDD" id="cd06571">
    <property type="entry name" value="Bac_DnaA_C"/>
    <property type="match status" value="1"/>
</dbReference>
<evidence type="ECO:0000256" key="9">
    <source>
        <dbReference type="NCBIfam" id="TIGR00362"/>
    </source>
</evidence>
<dbReference type="InterPro" id="IPR024633">
    <property type="entry name" value="DnaA_N_dom"/>
</dbReference>
<feature type="binding site" evidence="8">
    <location>
        <position position="158"/>
    </location>
    <ligand>
        <name>ATP</name>
        <dbReference type="ChEBI" id="CHEBI:30616"/>
    </ligand>
</feature>
<comment type="subcellular location">
    <subcellularLocation>
        <location evidence="8">Cytoplasm</location>
    </subcellularLocation>
</comment>
<comment type="domain">
    <text evidence="8">Domain I is involved in oligomerization and binding regulators, domain II is flexibile and of varying length in different bacteria, domain III forms the AAA+ region, while domain IV binds dsDNA.</text>
</comment>
<feature type="binding site" evidence="8">
    <location>
        <position position="162"/>
    </location>
    <ligand>
        <name>ATP</name>
        <dbReference type="ChEBI" id="CHEBI:30616"/>
    </ligand>
</feature>
<keyword evidence="3 8" id="KW-0235">DNA replication</keyword>
<dbReference type="InterPro" id="IPR013317">
    <property type="entry name" value="DnaA_dom"/>
</dbReference>
<dbReference type="Gene3D" id="1.10.8.60">
    <property type="match status" value="1"/>
</dbReference>
<keyword evidence="6 8" id="KW-0446">Lipid-binding</keyword>
<dbReference type="HAMAP" id="MF_00377">
    <property type="entry name" value="DnaA_bact"/>
    <property type="match status" value="1"/>
</dbReference>
<dbReference type="InterPro" id="IPR038454">
    <property type="entry name" value="DnaA_N_sf"/>
</dbReference>
<proteinExistence type="inferred from homology"/>
<dbReference type="InterPro" id="IPR001957">
    <property type="entry name" value="Chromosome_initiator_DnaA"/>
</dbReference>
<dbReference type="Pfam" id="PF00308">
    <property type="entry name" value="Bac_DnaA"/>
    <property type="match status" value="1"/>
</dbReference>
<comment type="caution">
    <text evidence="8">Lacks conserved residue(s) required for the propagation of feature annotation.</text>
</comment>
<dbReference type="GO" id="GO:0003688">
    <property type="term" value="F:DNA replication origin binding"/>
    <property type="evidence" value="ECO:0007669"/>
    <property type="project" value="UniProtKB-UniRule"/>
</dbReference>
<dbReference type="InterPro" id="IPR027417">
    <property type="entry name" value="P-loop_NTPase"/>
</dbReference>
<feature type="region of interest" description="Domain I, interacts with DnaA modulators" evidence="8">
    <location>
        <begin position="1"/>
        <end position="98"/>
    </location>
</feature>
<evidence type="ECO:0000313" key="14">
    <source>
        <dbReference type="EMBL" id="PIP31398.1"/>
    </source>
</evidence>
<keyword evidence="7 8" id="KW-0238">DNA-binding</keyword>
<dbReference type="GO" id="GO:0006275">
    <property type="term" value="P:regulation of DNA replication"/>
    <property type="evidence" value="ECO:0007669"/>
    <property type="project" value="UniProtKB-UniRule"/>
</dbReference>
<dbReference type="PANTHER" id="PTHR30050:SF2">
    <property type="entry name" value="CHROMOSOMAL REPLICATION INITIATOR PROTEIN DNAA"/>
    <property type="match status" value="1"/>
</dbReference>
<dbReference type="SUPFAM" id="SSF48295">
    <property type="entry name" value="TrpR-like"/>
    <property type="match status" value="1"/>
</dbReference>
<evidence type="ECO:0000256" key="6">
    <source>
        <dbReference type="ARBA" id="ARBA00023121"/>
    </source>
</evidence>
<evidence type="ECO:0000313" key="15">
    <source>
        <dbReference type="Proteomes" id="UP000230447"/>
    </source>
</evidence>
<gene>
    <name evidence="8 14" type="primary">dnaA</name>
    <name evidence="14" type="ORF">COX24_03790</name>
</gene>
<dbReference type="SMART" id="SM00382">
    <property type="entry name" value="AAA"/>
    <property type="match status" value="1"/>
</dbReference>
<accession>A0A2G9ZGD5</accession>
<dbReference type="Gene3D" id="3.40.50.300">
    <property type="entry name" value="P-loop containing nucleotide triphosphate hydrolases"/>
    <property type="match status" value="1"/>
</dbReference>
<dbReference type="InterPro" id="IPR003593">
    <property type="entry name" value="AAA+_ATPase"/>
</dbReference>
<keyword evidence="5 8" id="KW-0067">ATP-binding</keyword>
<keyword evidence="2 8" id="KW-0963">Cytoplasm</keyword>
<dbReference type="SMART" id="SM00760">
    <property type="entry name" value="Bac_DnaA_C"/>
    <property type="match status" value="1"/>
</dbReference>
<feature type="region of interest" description="Domain III, AAA+ region" evidence="8">
    <location>
        <begin position="114"/>
        <end position="330"/>
    </location>
</feature>
<comment type="similarity">
    <text evidence="1 8 11">Belongs to the DnaA family.</text>
</comment>
<evidence type="ECO:0000256" key="2">
    <source>
        <dbReference type="ARBA" id="ARBA00022490"/>
    </source>
</evidence>
<keyword evidence="4 8" id="KW-0547">Nucleotide-binding</keyword>
<dbReference type="FunFam" id="3.40.50.300:FF:000668">
    <property type="entry name" value="Chromosomal replication initiator protein DnaA"/>
    <property type="match status" value="1"/>
</dbReference>
<dbReference type="InterPro" id="IPR013159">
    <property type="entry name" value="DnaA_C"/>
</dbReference>
<dbReference type="Pfam" id="PF11638">
    <property type="entry name" value="DnaA_N"/>
    <property type="match status" value="1"/>
</dbReference>
<dbReference type="GO" id="GO:0006270">
    <property type="term" value="P:DNA replication initiation"/>
    <property type="evidence" value="ECO:0007669"/>
    <property type="project" value="UniProtKB-UniRule"/>
</dbReference>
<evidence type="ECO:0000256" key="10">
    <source>
        <dbReference type="RuleBase" id="RU000577"/>
    </source>
</evidence>
<dbReference type="InterPro" id="IPR010921">
    <property type="entry name" value="Trp_repressor/repl_initiator"/>
</dbReference>
<feature type="binding site" evidence="8">
    <location>
        <position position="161"/>
    </location>
    <ligand>
        <name>ATP</name>
        <dbReference type="ChEBI" id="CHEBI:30616"/>
    </ligand>
</feature>
<dbReference type="InterPro" id="IPR020591">
    <property type="entry name" value="Chromosome_initiator_DnaA-like"/>
</dbReference>
<organism evidence="14 15">
    <name type="scientific">bacterium (Candidatus Gribaldobacteria) CG23_combo_of_CG06-09_8_20_14_all_37_87_8</name>
    <dbReference type="NCBI Taxonomy" id="2014278"/>
    <lineage>
        <taxon>Bacteria</taxon>
        <taxon>Candidatus Gribaldobacteria</taxon>
    </lineage>
</organism>
<dbReference type="GO" id="GO:0005737">
    <property type="term" value="C:cytoplasm"/>
    <property type="evidence" value="ECO:0007669"/>
    <property type="project" value="UniProtKB-SubCell"/>
</dbReference>
<dbReference type="Pfam" id="PF08299">
    <property type="entry name" value="Bac_DnaA_C"/>
    <property type="match status" value="1"/>
</dbReference>